<dbReference type="Gene3D" id="3.40.1280.10">
    <property type="match status" value="1"/>
</dbReference>
<keyword evidence="8 15" id="KW-0489">Methyltransferase</keyword>
<proteinExistence type="inferred from homology"/>
<dbReference type="PANTHER" id="PTHR46417:SF1">
    <property type="entry name" value="TRNA (GUANINE-N(1)-)-METHYLTRANSFERASE"/>
    <property type="match status" value="1"/>
</dbReference>
<evidence type="ECO:0000256" key="11">
    <source>
        <dbReference type="ARBA" id="ARBA00022694"/>
    </source>
</evidence>
<dbReference type="GO" id="GO:0002939">
    <property type="term" value="P:tRNA N1-guanine methylation"/>
    <property type="evidence" value="ECO:0007669"/>
    <property type="project" value="TreeGrafter"/>
</dbReference>
<dbReference type="OrthoDB" id="9807416at2"/>
<organism evidence="19 20">
    <name type="scientific">Zeimonas arvi</name>
    <dbReference type="NCBI Taxonomy" id="2498847"/>
    <lineage>
        <taxon>Bacteria</taxon>
        <taxon>Pseudomonadati</taxon>
        <taxon>Pseudomonadota</taxon>
        <taxon>Betaproteobacteria</taxon>
        <taxon>Burkholderiales</taxon>
        <taxon>Burkholderiaceae</taxon>
        <taxon>Zeimonas</taxon>
    </lineage>
</organism>
<comment type="caution">
    <text evidence="19">The sequence shown here is derived from an EMBL/GenBank/DDBJ whole genome shotgun (WGS) entry which is preliminary data.</text>
</comment>
<comment type="subcellular location">
    <subcellularLocation>
        <location evidence="2 15 17">Cytoplasm</location>
    </subcellularLocation>
</comment>
<dbReference type="InterPro" id="IPR023148">
    <property type="entry name" value="tRNA_m1G_MeTrfase_C_sf"/>
</dbReference>
<dbReference type="NCBIfam" id="NF000648">
    <property type="entry name" value="PRK00026.1"/>
    <property type="match status" value="1"/>
</dbReference>
<dbReference type="NCBIfam" id="TIGR00088">
    <property type="entry name" value="trmD"/>
    <property type="match status" value="1"/>
</dbReference>
<dbReference type="Proteomes" id="UP000321548">
    <property type="component" value="Unassembled WGS sequence"/>
</dbReference>
<comment type="function">
    <text evidence="1 15 17">Specifically methylates guanosine-37 in various tRNAs.</text>
</comment>
<evidence type="ECO:0000256" key="6">
    <source>
        <dbReference type="ARBA" id="ARBA00014679"/>
    </source>
</evidence>
<evidence type="ECO:0000256" key="10">
    <source>
        <dbReference type="ARBA" id="ARBA00022691"/>
    </source>
</evidence>
<feature type="binding site" evidence="15 16">
    <location>
        <begin position="142"/>
        <end position="147"/>
    </location>
    <ligand>
        <name>S-adenosyl-L-methionine</name>
        <dbReference type="ChEBI" id="CHEBI:59789"/>
    </ligand>
</feature>
<evidence type="ECO:0000256" key="1">
    <source>
        <dbReference type="ARBA" id="ARBA00002634"/>
    </source>
</evidence>
<comment type="similarity">
    <text evidence="3 15 17">Belongs to the RNA methyltransferase TrmD family.</text>
</comment>
<dbReference type="Pfam" id="PF01746">
    <property type="entry name" value="tRNA_m1G_MT"/>
    <property type="match status" value="1"/>
</dbReference>
<sequence length="265" mass="28799">MRIDVVTIFPEMFDALTRFGITGRALQRGLWQFGAHNPRDFTTDAYRRVDDRPYGGGPGMVMLGQPLADAIDAARAAGEGRTDSTAPARARPVIALSPQGAPLDDATVRSLAALAGMVLVAGRYEAIDQRLIDRHVDEEISIGDFVVSGGELPAMMLIDAVVRLLPGAMNDEASAAHDSFADGLLDCPHYTRPEVFEGLPVPEVLLSGHHARIARWRRERSLETTFRRRPDLIEKARRNGLLGPTDEAFLAGFRASGDGREEGEG</sequence>
<dbReference type="SUPFAM" id="SSF75217">
    <property type="entry name" value="alpha/beta knot"/>
    <property type="match status" value="1"/>
</dbReference>
<dbReference type="Gene3D" id="1.10.1270.20">
    <property type="entry name" value="tRNA(m1g37)methyltransferase, domain 2"/>
    <property type="match status" value="1"/>
</dbReference>
<evidence type="ECO:0000256" key="4">
    <source>
        <dbReference type="ARBA" id="ARBA00011738"/>
    </source>
</evidence>
<dbReference type="InterPro" id="IPR029026">
    <property type="entry name" value="tRNA_m1G_MTases_N"/>
</dbReference>
<evidence type="ECO:0000256" key="9">
    <source>
        <dbReference type="ARBA" id="ARBA00022679"/>
    </source>
</evidence>
<evidence type="ECO:0000256" key="17">
    <source>
        <dbReference type="RuleBase" id="RU003464"/>
    </source>
</evidence>
<evidence type="ECO:0000256" key="16">
    <source>
        <dbReference type="PIRSR" id="PIRSR000386-1"/>
    </source>
</evidence>
<feature type="domain" description="tRNA methyltransferase TRMD/TRM10-type" evidence="18">
    <location>
        <begin position="1"/>
        <end position="235"/>
    </location>
</feature>
<evidence type="ECO:0000256" key="15">
    <source>
        <dbReference type="HAMAP-Rule" id="MF_00605"/>
    </source>
</evidence>
<evidence type="ECO:0000313" key="20">
    <source>
        <dbReference type="Proteomes" id="UP000321548"/>
    </source>
</evidence>
<dbReference type="InterPro" id="IPR002649">
    <property type="entry name" value="tRNA_m1G_MeTrfase_TrmD"/>
</dbReference>
<gene>
    <name evidence="15 19" type="primary">trmD</name>
    <name evidence="19" type="ORF">FHP08_16675</name>
</gene>
<evidence type="ECO:0000256" key="13">
    <source>
        <dbReference type="ARBA" id="ARBA00033392"/>
    </source>
</evidence>
<evidence type="ECO:0000313" key="19">
    <source>
        <dbReference type="EMBL" id="TXL63487.1"/>
    </source>
</evidence>
<dbReference type="CDD" id="cd18080">
    <property type="entry name" value="TrmD-like"/>
    <property type="match status" value="1"/>
</dbReference>
<dbReference type="InterPro" id="IPR029028">
    <property type="entry name" value="Alpha/beta_knot_MTases"/>
</dbReference>
<keyword evidence="7 15" id="KW-0963">Cytoplasm</keyword>
<dbReference type="PANTHER" id="PTHR46417">
    <property type="entry name" value="TRNA (GUANINE-N(1)-)-METHYLTRANSFERASE"/>
    <property type="match status" value="1"/>
</dbReference>
<evidence type="ECO:0000256" key="3">
    <source>
        <dbReference type="ARBA" id="ARBA00007630"/>
    </source>
</evidence>
<evidence type="ECO:0000256" key="7">
    <source>
        <dbReference type="ARBA" id="ARBA00022490"/>
    </source>
</evidence>
<keyword evidence="9 15" id="KW-0808">Transferase</keyword>
<dbReference type="HAMAP" id="MF_00605">
    <property type="entry name" value="TrmD"/>
    <property type="match status" value="1"/>
</dbReference>
<dbReference type="EC" id="2.1.1.228" evidence="5 15"/>
<keyword evidence="11 15" id="KW-0819">tRNA processing</keyword>
<evidence type="ECO:0000256" key="12">
    <source>
        <dbReference type="ARBA" id="ARBA00029736"/>
    </source>
</evidence>
<evidence type="ECO:0000256" key="5">
    <source>
        <dbReference type="ARBA" id="ARBA00012807"/>
    </source>
</evidence>
<evidence type="ECO:0000256" key="14">
    <source>
        <dbReference type="ARBA" id="ARBA00047783"/>
    </source>
</evidence>
<name>A0A5C8NQV3_9BURK</name>
<evidence type="ECO:0000256" key="2">
    <source>
        <dbReference type="ARBA" id="ARBA00004496"/>
    </source>
</evidence>
<dbReference type="AlphaFoldDB" id="A0A5C8NQV3"/>
<dbReference type="FunFam" id="3.40.1280.10:FF:000001">
    <property type="entry name" value="tRNA (guanine-N(1)-)-methyltransferase"/>
    <property type="match status" value="1"/>
</dbReference>
<reference evidence="19 20" key="1">
    <citation type="submission" date="2019-06" db="EMBL/GenBank/DDBJ databases">
        <title>Quisquiliibacterium sp. nov., isolated from a maize field.</title>
        <authorList>
            <person name="Lin S.-Y."/>
            <person name="Tsai C.-F."/>
            <person name="Young C.-C."/>
        </authorList>
    </citation>
    <scope>NUCLEOTIDE SEQUENCE [LARGE SCALE GENOMIC DNA]</scope>
    <source>
        <strain evidence="19 20">CC-CFT501</strain>
    </source>
</reference>
<dbReference type="GO" id="GO:0005829">
    <property type="term" value="C:cytosol"/>
    <property type="evidence" value="ECO:0007669"/>
    <property type="project" value="TreeGrafter"/>
</dbReference>
<keyword evidence="20" id="KW-1185">Reference proteome</keyword>
<dbReference type="RefSeq" id="WP_147705641.1">
    <property type="nucleotide sequence ID" value="NZ_VDUY01000008.1"/>
</dbReference>
<dbReference type="EMBL" id="VDUY01000008">
    <property type="protein sequence ID" value="TXL63487.1"/>
    <property type="molecule type" value="Genomic_DNA"/>
</dbReference>
<feature type="binding site" evidence="15 16">
    <location>
        <position position="122"/>
    </location>
    <ligand>
        <name>S-adenosyl-L-methionine</name>
        <dbReference type="ChEBI" id="CHEBI:59789"/>
    </ligand>
</feature>
<accession>A0A5C8NQV3</accession>
<dbReference type="FunFam" id="1.10.1270.20:FF:000001">
    <property type="entry name" value="tRNA (guanine-N(1)-)-methyltransferase"/>
    <property type="match status" value="1"/>
</dbReference>
<evidence type="ECO:0000256" key="8">
    <source>
        <dbReference type="ARBA" id="ARBA00022603"/>
    </source>
</evidence>
<protein>
    <recommendedName>
        <fullName evidence="6 15">tRNA (guanine-N(1)-)-methyltransferase</fullName>
        <ecNumber evidence="5 15">2.1.1.228</ecNumber>
    </recommendedName>
    <alternativeName>
        <fullName evidence="12 15">M1G-methyltransferase</fullName>
    </alternativeName>
    <alternativeName>
        <fullName evidence="13 15">tRNA [GM37] methyltransferase</fullName>
    </alternativeName>
</protein>
<evidence type="ECO:0000259" key="18">
    <source>
        <dbReference type="Pfam" id="PF01746"/>
    </source>
</evidence>
<dbReference type="InterPro" id="IPR016009">
    <property type="entry name" value="tRNA_MeTrfase_TRMD/TRM10"/>
</dbReference>
<dbReference type="PIRSF" id="PIRSF000386">
    <property type="entry name" value="tRNA_mtase"/>
    <property type="match status" value="1"/>
</dbReference>
<dbReference type="GO" id="GO:0052906">
    <property type="term" value="F:tRNA (guanine(37)-N1)-methyltransferase activity"/>
    <property type="evidence" value="ECO:0007669"/>
    <property type="project" value="UniProtKB-UniRule"/>
</dbReference>
<keyword evidence="10 15" id="KW-0949">S-adenosyl-L-methionine</keyword>
<comment type="catalytic activity">
    <reaction evidence="14 15 17">
        <text>guanosine(37) in tRNA + S-adenosyl-L-methionine = N(1)-methylguanosine(37) in tRNA + S-adenosyl-L-homocysteine + H(+)</text>
        <dbReference type="Rhea" id="RHEA:36899"/>
        <dbReference type="Rhea" id="RHEA-COMP:10145"/>
        <dbReference type="Rhea" id="RHEA-COMP:10147"/>
        <dbReference type="ChEBI" id="CHEBI:15378"/>
        <dbReference type="ChEBI" id="CHEBI:57856"/>
        <dbReference type="ChEBI" id="CHEBI:59789"/>
        <dbReference type="ChEBI" id="CHEBI:73542"/>
        <dbReference type="ChEBI" id="CHEBI:74269"/>
        <dbReference type="EC" id="2.1.1.228"/>
    </reaction>
</comment>
<comment type="subunit">
    <text evidence="4 15 17">Homodimer.</text>
</comment>